<keyword evidence="1" id="KW-0808">Transferase</keyword>
<feature type="non-terminal residue" evidence="5">
    <location>
        <position position="1"/>
    </location>
</feature>
<evidence type="ECO:0000259" key="3">
    <source>
        <dbReference type="Pfam" id="PF00551"/>
    </source>
</evidence>
<name>A0A381VHP4_9ZZZZ</name>
<sequence>VKLIIMGQQAFGKSCLEAVLEKGEDEIVAVYCSPDKEGKPVDPIKEFALENNLPVVQPASFEDNEVLDKMRAFNSDLCVMAFVTIFVPKAARDIPAQGSVCFHPSLLPKHRGPSSINWAIIDGATRTGLTIFWPNDGLDEGDVLLQKEVEVDPEDTLGSVYFQKIFPLGIEAVLDSIDLVRSGKPPRIKQDESKSTYESWCKHEHAEIDWVKPAKEVHNLIRGTNPQPGAWTLHNGEVLKIFDCTRVDMNGTPGRVIQLTEAGFTVATDGGGILVQRVRPVNDKKILASEFASKSGLSVGEILGDRITET</sequence>
<evidence type="ECO:0000256" key="1">
    <source>
        <dbReference type="ARBA" id="ARBA00022679"/>
    </source>
</evidence>
<accession>A0A381VHP4</accession>
<keyword evidence="2" id="KW-0648">Protein biosynthesis</keyword>
<evidence type="ECO:0000256" key="2">
    <source>
        <dbReference type="ARBA" id="ARBA00022917"/>
    </source>
</evidence>
<dbReference type="InterPro" id="IPR005793">
    <property type="entry name" value="Formyl_trans_C"/>
</dbReference>
<dbReference type="InterPro" id="IPR036477">
    <property type="entry name" value="Formyl_transf_N_sf"/>
</dbReference>
<dbReference type="CDD" id="cd08704">
    <property type="entry name" value="Met_tRNA_FMT_C"/>
    <property type="match status" value="1"/>
</dbReference>
<dbReference type="Pfam" id="PF02911">
    <property type="entry name" value="Formyl_trans_C"/>
    <property type="match status" value="1"/>
</dbReference>
<dbReference type="EMBL" id="UINC01008665">
    <property type="protein sequence ID" value="SVA38963.1"/>
    <property type="molecule type" value="Genomic_DNA"/>
</dbReference>
<gene>
    <name evidence="5" type="ORF">METZ01_LOCUS91817</name>
</gene>
<dbReference type="SUPFAM" id="SSF50486">
    <property type="entry name" value="FMT C-terminal domain-like"/>
    <property type="match status" value="1"/>
</dbReference>
<dbReference type="Pfam" id="PF00551">
    <property type="entry name" value="Formyl_trans_N"/>
    <property type="match status" value="1"/>
</dbReference>
<dbReference type="GO" id="GO:0004479">
    <property type="term" value="F:methionyl-tRNA formyltransferase activity"/>
    <property type="evidence" value="ECO:0007669"/>
    <property type="project" value="TreeGrafter"/>
</dbReference>
<dbReference type="InterPro" id="IPR044135">
    <property type="entry name" value="Met-tRNA-FMT_C"/>
</dbReference>
<dbReference type="PANTHER" id="PTHR11138:SF5">
    <property type="entry name" value="METHIONYL-TRNA FORMYLTRANSFERASE, MITOCHONDRIAL"/>
    <property type="match status" value="1"/>
</dbReference>
<dbReference type="InterPro" id="IPR011034">
    <property type="entry name" value="Formyl_transferase-like_C_sf"/>
</dbReference>
<proteinExistence type="predicted"/>
<reference evidence="5" key="1">
    <citation type="submission" date="2018-05" db="EMBL/GenBank/DDBJ databases">
        <authorList>
            <person name="Lanie J.A."/>
            <person name="Ng W.-L."/>
            <person name="Kazmierczak K.M."/>
            <person name="Andrzejewski T.M."/>
            <person name="Davidsen T.M."/>
            <person name="Wayne K.J."/>
            <person name="Tettelin H."/>
            <person name="Glass J.I."/>
            <person name="Rusch D."/>
            <person name="Podicherti R."/>
            <person name="Tsui H.-C.T."/>
            <person name="Winkler M.E."/>
        </authorList>
    </citation>
    <scope>NUCLEOTIDE SEQUENCE</scope>
</reference>
<dbReference type="GO" id="GO:0005829">
    <property type="term" value="C:cytosol"/>
    <property type="evidence" value="ECO:0007669"/>
    <property type="project" value="TreeGrafter"/>
</dbReference>
<evidence type="ECO:0000313" key="5">
    <source>
        <dbReference type="EMBL" id="SVA38963.1"/>
    </source>
</evidence>
<protein>
    <submittedName>
        <fullName evidence="5">Uncharacterized protein</fullName>
    </submittedName>
</protein>
<dbReference type="PANTHER" id="PTHR11138">
    <property type="entry name" value="METHIONYL-TRNA FORMYLTRANSFERASE"/>
    <property type="match status" value="1"/>
</dbReference>
<dbReference type="InterPro" id="IPR002376">
    <property type="entry name" value="Formyl_transf_N"/>
</dbReference>
<dbReference type="SUPFAM" id="SSF53328">
    <property type="entry name" value="Formyltransferase"/>
    <property type="match status" value="1"/>
</dbReference>
<dbReference type="AlphaFoldDB" id="A0A381VHP4"/>
<organism evidence="5">
    <name type="scientific">marine metagenome</name>
    <dbReference type="NCBI Taxonomy" id="408172"/>
    <lineage>
        <taxon>unclassified sequences</taxon>
        <taxon>metagenomes</taxon>
        <taxon>ecological metagenomes</taxon>
    </lineage>
</organism>
<dbReference type="Gene3D" id="3.40.50.12230">
    <property type="match status" value="1"/>
</dbReference>
<feature type="domain" description="Formyl transferase C-terminal" evidence="4">
    <location>
        <begin position="202"/>
        <end position="294"/>
    </location>
</feature>
<feature type="domain" description="Formyl transferase N-terminal" evidence="3">
    <location>
        <begin position="4"/>
        <end position="161"/>
    </location>
</feature>
<evidence type="ECO:0000259" key="4">
    <source>
        <dbReference type="Pfam" id="PF02911"/>
    </source>
</evidence>